<feature type="transmembrane region" description="Helical" evidence="1">
    <location>
        <begin position="209"/>
        <end position="230"/>
    </location>
</feature>
<sequence length="234" mass="26803">MKEVIQYSLHDYIRSHKYFPPISTFVVLIFIFYTYKPNPIVDSYAITSLFLFIVSAWLCISVLSLDSHVQRQLMMVHVRSSYRYYVAKLTAVWLIALLLAVFAFLYPIIFNLFSDSVTFHVGFVAFINHMLLAMLGVCVAAFFSKGMMESAINAYGGLALTIILSIAALGIRNALPASIKYITWILPPATVTQQPLFQWEEETLSSLSYFPFLWIAMYTGIIMFLFLIIANRRR</sequence>
<protein>
    <recommendedName>
        <fullName evidence="4">ABC transporter permease</fullName>
    </recommendedName>
</protein>
<feature type="transmembrane region" description="Helical" evidence="1">
    <location>
        <begin position="41"/>
        <end position="65"/>
    </location>
</feature>
<evidence type="ECO:0000256" key="1">
    <source>
        <dbReference type="SAM" id="Phobius"/>
    </source>
</evidence>
<keyword evidence="1" id="KW-1133">Transmembrane helix</keyword>
<feature type="transmembrane region" description="Helical" evidence="1">
    <location>
        <begin position="155"/>
        <end position="175"/>
    </location>
</feature>
<evidence type="ECO:0008006" key="4">
    <source>
        <dbReference type="Google" id="ProtNLM"/>
    </source>
</evidence>
<name>A0ABW3NHD7_9BACI</name>
<evidence type="ECO:0000313" key="2">
    <source>
        <dbReference type="EMBL" id="MFD1066443.1"/>
    </source>
</evidence>
<dbReference type="RefSeq" id="WP_379592024.1">
    <property type="nucleotide sequence ID" value="NZ_JBHTKK010000011.1"/>
</dbReference>
<keyword evidence="3" id="KW-1185">Reference proteome</keyword>
<proteinExistence type="predicted"/>
<gene>
    <name evidence="2" type="ORF">ACFQ19_10455</name>
</gene>
<dbReference type="Proteomes" id="UP001597041">
    <property type="component" value="Unassembled WGS sequence"/>
</dbReference>
<accession>A0ABW3NHD7</accession>
<organism evidence="2 3">
    <name type="scientific">Oceanobacillus locisalsi</name>
    <dbReference type="NCBI Taxonomy" id="546107"/>
    <lineage>
        <taxon>Bacteria</taxon>
        <taxon>Bacillati</taxon>
        <taxon>Bacillota</taxon>
        <taxon>Bacilli</taxon>
        <taxon>Bacillales</taxon>
        <taxon>Bacillaceae</taxon>
        <taxon>Oceanobacillus</taxon>
    </lineage>
</organism>
<comment type="caution">
    <text evidence="2">The sequence shown here is derived from an EMBL/GenBank/DDBJ whole genome shotgun (WGS) entry which is preliminary data.</text>
</comment>
<dbReference type="EMBL" id="JBHTKK010000011">
    <property type="protein sequence ID" value="MFD1066443.1"/>
    <property type="molecule type" value="Genomic_DNA"/>
</dbReference>
<evidence type="ECO:0000313" key="3">
    <source>
        <dbReference type="Proteomes" id="UP001597041"/>
    </source>
</evidence>
<keyword evidence="1" id="KW-0472">Membrane</keyword>
<reference evidence="3" key="1">
    <citation type="journal article" date="2019" name="Int. J. Syst. Evol. Microbiol.">
        <title>The Global Catalogue of Microorganisms (GCM) 10K type strain sequencing project: providing services to taxonomists for standard genome sequencing and annotation.</title>
        <authorList>
            <consortium name="The Broad Institute Genomics Platform"/>
            <consortium name="The Broad Institute Genome Sequencing Center for Infectious Disease"/>
            <person name="Wu L."/>
            <person name="Ma J."/>
        </authorList>
    </citation>
    <scope>NUCLEOTIDE SEQUENCE [LARGE SCALE GENOMIC DNA]</scope>
    <source>
        <strain evidence="3">CCUG 56608</strain>
    </source>
</reference>
<keyword evidence="1" id="KW-0812">Transmembrane</keyword>
<feature type="transmembrane region" description="Helical" evidence="1">
    <location>
        <begin position="18"/>
        <end position="35"/>
    </location>
</feature>
<feature type="transmembrane region" description="Helical" evidence="1">
    <location>
        <begin position="85"/>
        <end position="109"/>
    </location>
</feature>
<feature type="transmembrane region" description="Helical" evidence="1">
    <location>
        <begin position="121"/>
        <end position="143"/>
    </location>
</feature>